<name>A0AAQ3XDG1_PASNO</name>
<sequence>MGDVEVFLVDASLKFVLDFAVEVFCMAAITAYYFECRKSKEEKPHYAAVPNPSSRGAARSLALRPRLLGSPLRLVASTAPRSPTWPPPWLDGSPQRRGPALRPPSPRATRRSPESPPRLPAAPPGRLPGSTAPSSGATLLSGGPASVPAGRTPQPRSAARRSGLGSRRPPALSPAGSARRRPPVWPWFPRYSLLVLVPLPLPLSLPPRLHTAGKAAAQYCSRRPKLYGAATKLKQKGEKKDTRKRRDRERHKPKHLVGNTTIEKEEVVETHLEDTNTIGQEDAVPMPLRRLMVKIVGVDDDKFGYEAFTKFGFKQWKNAYLALPKHVGGPNSAHNRARAAFDDFDNQRASVKKKVIVHTEDAKKKYETRVETSLAIVSYIALQGEPFRGHDESETSLNKDNFLELLDWLKVRNEEVRQAYEGCNKNSKITSGTIQKELAECCAQAVTKVIKKEMSGCLFSILVDESRDISVKEQMAIIVRYVNKKGQVVERFLGIKHVKLTTSEALKRAMVEVLSAHGLTIAKLRGQGCDGASNMRGEFNGVQKLIRDENPYAFYIHCFAHQLQLVVVSVSKCCSSMEDFFDYVNMIVSSTSASCRRKNLLVDNYHTIISNKLESGEISSGRGQHQETSLSRPGDTRWGSHYKTLLRIETM</sequence>
<evidence type="ECO:0000256" key="1">
    <source>
        <dbReference type="SAM" id="MobiDB-lite"/>
    </source>
</evidence>
<dbReference type="SUPFAM" id="SSF53098">
    <property type="entry name" value="Ribonuclease H-like"/>
    <property type="match status" value="1"/>
</dbReference>
<evidence type="ECO:0000313" key="4">
    <source>
        <dbReference type="Proteomes" id="UP001341281"/>
    </source>
</evidence>
<feature type="compositionally biased region" description="Basic residues" evidence="1">
    <location>
        <begin position="242"/>
        <end position="252"/>
    </location>
</feature>
<feature type="compositionally biased region" description="Low complexity" evidence="1">
    <location>
        <begin position="155"/>
        <end position="170"/>
    </location>
</feature>
<gene>
    <name evidence="3" type="ORF">U9M48_040176</name>
</gene>
<feature type="compositionally biased region" description="Pro residues" evidence="1">
    <location>
        <begin position="114"/>
        <end position="126"/>
    </location>
</feature>
<feature type="domain" description="DUF4371" evidence="2">
    <location>
        <begin position="307"/>
        <end position="541"/>
    </location>
</feature>
<dbReference type="PANTHER" id="PTHR45749">
    <property type="match status" value="1"/>
</dbReference>
<reference evidence="3 4" key="1">
    <citation type="submission" date="2024-02" db="EMBL/GenBank/DDBJ databases">
        <title>High-quality chromosome-scale genome assembly of Pensacola bahiagrass (Paspalum notatum Flugge var. saurae).</title>
        <authorList>
            <person name="Vega J.M."/>
            <person name="Podio M."/>
            <person name="Orjuela J."/>
            <person name="Siena L.A."/>
            <person name="Pessino S.C."/>
            <person name="Combes M.C."/>
            <person name="Mariac C."/>
            <person name="Albertini E."/>
            <person name="Pupilli F."/>
            <person name="Ortiz J.P.A."/>
            <person name="Leblanc O."/>
        </authorList>
    </citation>
    <scope>NUCLEOTIDE SEQUENCE [LARGE SCALE GENOMIC DNA]</scope>
    <source>
        <strain evidence="3">R1</strain>
        <tissue evidence="3">Leaf</tissue>
    </source>
</reference>
<dbReference type="InterPro" id="IPR025398">
    <property type="entry name" value="DUF4371"/>
</dbReference>
<dbReference type="PANTHER" id="PTHR45749:SF22">
    <property type="entry name" value="TTF-TYPE DOMAIN-CONTAINING PROTEIN"/>
    <property type="match status" value="1"/>
</dbReference>
<feature type="region of interest" description="Disordered" evidence="1">
    <location>
        <begin position="227"/>
        <end position="252"/>
    </location>
</feature>
<dbReference type="AlphaFoldDB" id="A0AAQ3XDG1"/>
<accession>A0AAQ3XDG1</accession>
<evidence type="ECO:0000313" key="3">
    <source>
        <dbReference type="EMBL" id="WVZ94270.1"/>
    </source>
</evidence>
<dbReference type="Proteomes" id="UP001341281">
    <property type="component" value="Chromosome 09"/>
</dbReference>
<proteinExistence type="predicted"/>
<evidence type="ECO:0000259" key="2">
    <source>
        <dbReference type="Pfam" id="PF14291"/>
    </source>
</evidence>
<feature type="region of interest" description="Disordered" evidence="1">
    <location>
        <begin position="77"/>
        <end position="181"/>
    </location>
</feature>
<dbReference type="Pfam" id="PF14291">
    <property type="entry name" value="DUF4371"/>
    <property type="match status" value="1"/>
</dbReference>
<organism evidence="3 4">
    <name type="scientific">Paspalum notatum var. saurae</name>
    <dbReference type="NCBI Taxonomy" id="547442"/>
    <lineage>
        <taxon>Eukaryota</taxon>
        <taxon>Viridiplantae</taxon>
        <taxon>Streptophyta</taxon>
        <taxon>Embryophyta</taxon>
        <taxon>Tracheophyta</taxon>
        <taxon>Spermatophyta</taxon>
        <taxon>Magnoliopsida</taxon>
        <taxon>Liliopsida</taxon>
        <taxon>Poales</taxon>
        <taxon>Poaceae</taxon>
        <taxon>PACMAD clade</taxon>
        <taxon>Panicoideae</taxon>
        <taxon>Andropogonodae</taxon>
        <taxon>Paspaleae</taxon>
        <taxon>Paspalinae</taxon>
        <taxon>Paspalum</taxon>
    </lineage>
</organism>
<dbReference type="EMBL" id="CP144753">
    <property type="protein sequence ID" value="WVZ94270.1"/>
    <property type="molecule type" value="Genomic_DNA"/>
</dbReference>
<keyword evidence="4" id="KW-1185">Reference proteome</keyword>
<dbReference type="InterPro" id="IPR012337">
    <property type="entry name" value="RNaseH-like_sf"/>
</dbReference>
<protein>
    <recommendedName>
        <fullName evidence="2">DUF4371 domain-containing protein</fullName>
    </recommendedName>
</protein>